<dbReference type="EnsemblMetazoa" id="CapteT229066">
    <property type="protein sequence ID" value="CapteP229066"/>
    <property type="gene ID" value="CapteG229066"/>
</dbReference>
<dbReference type="CDD" id="cd00170">
    <property type="entry name" value="SEC14"/>
    <property type="match status" value="1"/>
</dbReference>
<dbReference type="SUPFAM" id="SSF52087">
    <property type="entry name" value="CRAL/TRIO domain"/>
    <property type="match status" value="1"/>
</dbReference>
<dbReference type="PROSITE" id="PS51154">
    <property type="entry name" value="MACRO"/>
    <property type="match status" value="1"/>
</dbReference>
<dbReference type="Gene3D" id="3.40.525.10">
    <property type="entry name" value="CRAL-TRIO lipid binding domain"/>
    <property type="match status" value="1"/>
</dbReference>
<reference evidence="3" key="3">
    <citation type="submission" date="2015-06" db="UniProtKB">
        <authorList>
            <consortium name="EnsemblMetazoa"/>
        </authorList>
    </citation>
    <scope>IDENTIFICATION</scope>
</reference>
<dbReference type="SMART" id="SM00516">
    <property type="entry name" value="SEC14"/>
    <property type="match status" value="1"/>
</dbReference>
<organism evidence="3 4">
    <name type="scientific">Capitella teleta</name>
    <name type="common">Polychaete worm</name>
    <dbReference type="NCBI Taxonomy" id="283909"/>
    <lineage>
        <taxon>Eukaryota</taxon>
        <taxon>Metazoa</taxon>
        <taxon>Spiralia</taxon>
        <taxon>Lophotrochozoa</taxon>
        <taxon>Annelida</taxon>
        <taxon>Polychaeta</taxon>
        <taxon>Sedentaria</taxon>
        <taxon>Scolecida</taxon>
        <taxon>Capitellidae</taxon>
        <taxon>Capitella</taxon>
    </lineage>
</organism>
<feature type="domain" description="Macro" evidence="2">
    <location>
        <begin position="39"/>
        <end position="220"/>
    </location>
</feature>
<comment type="similarity">
    <text evidence="1">Belongs to the GDAP2 family.</text>
</comment>
<dbReference type="SMART" id="SM00506">
    <property type="entry name" value="A1pp"/>
    <property type="match status" value="1"/>
</dbReference>
<evidence type="ECO:0000313" key="3">
    <source>
        <dbReference type="EnsemblMetazoa" id="CapteP229066"/>
    </source>
</evidence>
<dbReference type="InterPro" id="IPR002589">
    <property type="entry name" value="Macro_dom"/>
</dbReference>
<dbReference type="SUPFAM" id="SSF52949">
    <property type="entry name" value="Macro domain-like"/>
    <property type="match status" value="1"/>
</dbReference>
<dbReference type="HOGENOM" id="CLU_026877_0_0_1"/>
<reference evidence="4" key="1">
    <citation type="submission" date="2012-12" db="EMBL/GenBank/DDBJ databases">
        <authorList>
            <person name="Hellsten U."/>
            <person name="Grimwood J."/>
            <person name="Chapman J.A."/>
            <person name="Shapiro H."/>
            <person name="Aerts A."/>
            <person name="Otillar R.P."/>
            <person name="Terry A.Y."/>
            <person name="Boore J.L."/>
            <person name="Simakov O."/>
            <person name="Marletaz F."/>
            <person name="Cho S.-J."/>
            <person name="Edsinger-Gonzales E."/>
            <person name="Havlak P."/>
            <person name="Kuo D.-H."/>
            <person name="Larsson T."/>
            <person name="Lv J."/>
            <person name="Arendt D."/>
            <person name="Savage R."/>
            <person name="Osoegawa K."/>
            <person name="de Jong P."/>
            <person name="Lindberg D.R."/>
            <person name="Seaver E.C."/>
            <person name="Weisblat D.A."/>
            <person name="Putnam N.H."/>
            <person name="Grigoriev I.V."/>
            <person name="Rokhsar D.S."/>
        </authorList>
    </citation>
    <scope>NUCLEOTIDE SEQUENCE</scope>
    <source>
        <strain evidence="4">I ESC-2004</strain>
    </source>
</reference>
<dbReference type="InterPro" id="IPR043472">
    <property type="entry name" value="Macro_dom-like"/>
</dbReference>
<dbReference type="Gene3D" id="3.40.220.10">
    <property type="entry name" value="Leucine Aminopeptidase, subunit E, domain 1"/>
    <property type="match status" value="1"/>
</dbReference>
<evidence type="ECO:0000256" key="1">
    <source>
        <dbReference type="ARBA" id="ARBA00008355"/>
    </source>
</evidence>
<name>X2B1B6_CAPTE</name>
<evidence type="ECO:0000313" key="4">
    <source>
        <dbReference type="Proteomes" id="UP000014760"/>
    </source>
</evidence>
<dbReference type="PANTHER" id="PTHR11106:SF72">
    <property type="entry name" value="GANGLIOSIDE-INDUCED DIFFERENTIATION-ASSOCIATED PROTEIN 2"/>
    <property type="match status" value="1"/>
</dbReference>
<reference evidence="4" key="2">
    <citation type="journal article" date="2013" name="Nature">
        <title>Insights into bilaterian evolution from three spiralian genomes.</title>
        <authorList>
            <person name="Simakov O."/>
            <person name="Marletaz F."/>
            <person name="Cho S.J."/>
            <person name="Edsinger-Gonzales E."/>
            <person name="Havlak P."/>
            <person name="Hellsten U."/>
            <person name="Kuo D.H."/>
            <person name="Larsson T."/>
            <person name="Lv J."/>
            <person name="Arendt D."/>
            <person name="Savage R."/>
            <person name="Osoegawa K."/>
            <person name="de Jong P."/>
            <person name="Grimwood J."/>
            <person name="Chapman J.A."/>
            <person name="Shapiro H."/>
            <person name="Aerts A."/>
            <person name="Otillar R.P."/>
            <person name="Terry A.Y."/>
            <person name="Boore J.L."/>
            <person name="Grigoriev I.V."/>
            <person name="Lindberg D.R."/>
            <person name="Seaver E.C."/>
            <person name="Weisblat D.A."/>
            <person name="Putnam N.H."/>
            <person name="Rokhsar D.S."/>
        </authorList>
    </citation>
    <scope>NUCLEOTIDE SEQUENCE</scope>
    <source>
        <strain evidence="4">I ESC-2004</strain>
    </source>
</reference>
<dbReference type="AlphaFoldDB" id="X2B1B6"/>
<dbReference type="Pfam" id="PF13716">
    <property type="entry name" value="CRAL_TRIO_2"/>
    <property type="match status" value="1"/>
</dbReference>
<dbReference type="Proteomes" id="UP000014760">
    <property type="component" value="Unassembled WGS sequence"/>
</dbReference>
<dbReference type="OrthoDB" id="365077at2759"/>
<dbReference type="InterPro" id="IPR036865">
    <property type="entry name" value="CRAL-TRIO_dom_sf"/>
</dbReference>
<keyword evidence="4" id="KW-1185">Reference proteome</keyword>
<evidence type="ECO:0000259" key="2">
    <source>
        <dbReference type="PROSITE" id="PS51154"/>
    </source>
</evidence>
<dbReference type="EMBL" id="AMQN01000217">
    <property type="status" value="NOT_ANNOTATED_CDS"/>
    <property type="molecule type" value="Genomic_DNA"/>
</dbReference>
<dbReference type="CDD" id="cd02905">
    <property type="entry name" value="Macro_GDAP2-like"/>
    <property type="match status" value="1"/>
</dbReference>
<dbReference type="Pfam" id="PF01661">
    <property type="entry name" value="Macro"/>
    <property type="match status" value="1"/>
</dbReference>
<dbReference type="InterPro" id="IPR001251">
    <property type="entry name" value="CRAL-TRIO_dom"/>
</dbReference>
<accession>X2B1B6</accession>
<dbReference type="InterPro" id="IPR035793">
    <property type="entry name" value="Macro_GDAP2"/>
</dbReference>
<protein>
    <recommendedName>
        <fullName evidence="2">Macro domain-containing protein</fullName>
    </recommendedName>
</protein>
<dbReference type="PANTHER" id="PTHR11106">
    <property type="entry name" value="GANGLIOSIDE INDUCED DIFFERENTIATION ASSOCIATED PROTEIN 2-RELATED"/>
    <property type="match status" value="1"/>
</dbReference>
<proteinExistence type="inferred from homology"/>
<sequence>MDPLGAFAPLVAAANLPRWKDTQFPYYDIMVDDPSEKRISPFKWSDEINQKVVLWSGDITELDTEAIVNSTNETINDKHPQSVKLMKAGGSDLAKDVEANVKACRTGEAKLTRGYKLPARYVIHTVGPRYNIKYRTAAESTLYNSYRSLLALVRENNIRSLGVSCVHTARRGYPLAEGAHIAIRTLRRFLEKFGSDIDLIVFVVTGKDLEVYNSLLPLYFPRSQSEEDFAAYHLPEDIGNEDGEPVIAERRIRISGDPVLESPRQPSAAAGGGFEESVTISEAFQTSVAIGSHSFSKMELDFDKERKTRLKHFSSQEKSLNSRNERYAQWLDCAKLTDHSSMQALRCLYQSGFDKHGRAVVVFLAKNYPASSVNLDKAILFFIEVLDCIVDHPYVFVYFNSMSTRDNHHSMNLVKDVYSLVDSRYVDNLAGLYIMHPTLWSKMLTWWITTFSLSLLKPKVYNIPGLEYLYSRIAPDQLDLPPYVLEHDIKVNGTRYYDPDQDAAIGAL</sequence>
<dbReference type="OMA" id="IHPTFWT"/>